<dbReference type="InterPro" id="IPR051010">
    <property type="entry name" value="BCAA_transport"/>
</dbReference>
<feature type="chain" id="PRO_5012693977" description="Leucine-binding protein domain-containing protein" evidence="5">
    <location>
        <begin position="18"/>
        <end position="445"/>
    </location>
</feature>
<feature type="domain" description="Leucine-binding protein" evidence="6">
    <location>
        <begin position="99"/>
        <end position="377"/>
    </location>
</feature>
<dbReference type="RefSeq" id="WP_094409452.1">
    <property type="nucleotide sequence ID" value="NZ_BMJZ01000002.1"/>
</dbReference>
<feature type="signal peptide" evidence="5">
    <location>
        <begin position="1"/>
        <end position="17"/>
    </location>
</feature>
<reference evidence="7 8" key="1">
    <citation type="submission" date="2017-07" db="EMBL/GenBank/DDBJ databases">
        <title>Elstera cyanobacteriorum sp. nov., a novel bacterium isolated from cyanobacterial aggregates in a eutrophic lake.</title>
        <authorList>
            <person name="Cai H."/>
        </authorList>
    </citation>
    <scope>NUCLEOTIDE SEQUENCE [LARGE SCALE GENOMIC DNA]</scope>
    <source>
        <strain evidence="7 8">TH019</strain>
    </source>
</reference>
<dbReference type="OrthoDB" id="7210494at2"/>
<dbReference type="PANTHER" id="PTHR30483:SF6">
    <property type="entry name" value="PERIPLASMIC BINDING PROTEIN OF ABC TRANSPORTER FOR NATURAL AMINO ACIDS"/>
    <property type="match status" value="1"/>
</dbReference>
<evidence type="ECO:0000256" key="4">
    <source>
        <dbReference type="SAM" id="MobiDB-lite"/>
    </source>
</evidence>
<dbReference type="InterPro" id="IPR028082">
    <property type="entry name" value="Peripla_BP_I"/>
</dbReference>
<dbReference type="Pfam" id="PF13458">
    <property type="entry name" value="Peripla_BP_6"/>
    <property type="match status" value="1"/>
</dbReference>
<evidence type="ECO:0000313" key="8">
    <source>
        <dbReference type="Proteomes" id="UP000216361"/>
    </source>
</evidence>
<gene>
    <name evidence="7" type="ORF">CHR90_13025</name>
</gene>
<evidence type="ECO:0000259" key="6">
    <source>
        <dbReference type="Pfam" id="PF13458"/>
    </source>
</evidence>
<evidence type="ECO:0000256" key="3">
    <source>
        <dbReference type="ARBA" id="ARBA00022970"/>
    </source>
</evidence>
<dbReference type="CDD" id="cd06339">
    <property type="entry name" value="PBP1_YraM_LppC_lipoprotein-like"/>
    <property type="match status" value="1"/>
</dbReference>
<dbReference type="Gene3D" id="3.40.50.2300">
    <property type="match status" value="2"/>
</dbReference>
<protein>
    <recommendedName>
        <fullName evidence="6">Leucine-binding protein domain-containing protein</fullName>
    </recommendedName>
</protein>
<name>A0A255XNQ4_9PROT</name>
<organism evidence="7 8">
    <name type="scientific">Elstera cyanobacteriorum</name>
    <dbReference type="NCBI Taxonomy" id="2022747"/>
    <lineage>
        <taxon>Bacteria</taxon>
        <taxon>Pseudomonadati</taxon>
        <taxon>Pseudomonadota</taxon>
        <taxon>Alphaproteobacteria</taxon>
        <taxon>Rhodospirillales</taxon>
        <taxon>Rhodospirillaceae</taxon>
        <taxon>Elstera</taxon>
    </lineage>
</organism>
<dbReference type="GO" id="GO:0006865">
    <property type="term" value="P:amino acid transport"/>
    <property type="evidence" value="ECO:0007669"/>
    <property type="project" value="UniProtKB-KW"/>
</dbReference>
<dbReference type="PANTHER" id="PTHR30483">
    <property type="entry name" value="LEUCINE-SPECIFIC-BINDING PROTEIN"/>
    <property type="match status" value="1"/>
</dbReference>
<evidence type="ECO:0000256" key="5">
    <source>
        <dbReference type="SAM" id="SignalP"/>
    </source>
</evidence>
<keyword evidence="8" id="KW-1185">Reference proteome</keyword>
<keyword evidence="2 5" id="KW-0732">Signal</keyword>
<comment type="similarity">
    <text evidence="1">Belongs to the leucine-binding protein family.</text>
</comment>
<dbReference type="EMBL" id="NOXS01000033">
    <property type="protein sequence ID" value="OYQ17890.1"/>
    <property type="molecule type" value="Genomic_DNA"/>
</dbReference>
<dbReference type="Proteomes" id="UP000216361">
    <property type="component" value="Unassembled WGS sequence"/>
</dbReference>
<keyword evidence="3" id="KW-0029">Amino-acid transport</keyword>
<evidence type="ECO:0000256" key="2">
    <source>
        <dbReference type="ARBA" id="ARBA00022729"/>
    </source>
</evidence>
<dbReference type="SUPFAM" id="SSF53822">
    <property type="entry name" value="Periplasmic binding protein-like I"/>
    <property type="match status" value="1"/>
</dbReference>
<accession>A0A255XNQ4</accession>
<feature type="region of interest" description="Disordered" evidence="4">
    <location>
        <begin position="24"/>
        <end position="80"/>
    </location>
</feature>
<proteinExistence type="inferred from homology"/>
<keyword evidence="3" id="KW-0813">Transport</keyword>
<dbReference type="InterPro" id="IPR028081">
    <property type="entry name" value="Leu-bd"/>
</dbReference>
<comment type="caution">
    <text evidence="7">The sequence shown here is derived from an EMBL/GenBank/DDBJ whole genome shotgun (WGS) entry which is preliminary data.</text>
</comment>
<feature type="compositionally biased region" description="Pro residues" evidence="4">
    <location>
        <begin position="54"/>
        <end position="70"/>
    </location>
</feature>
<dbReference type="AlphaFoldDB" id="A0A255XNQ4"/>
<sequence length="445" mass="45801">MSAVTRSAILALGLLVAACGQMPGSRPTVTEPAPQAKPPVTAQEPAKPAWNTRPTPPAPVETAPLPPSGGPAPGNAIPSAPVGAVPTPGLSAPAPKPAIRVALLVPLSGRAQAVGQNLLEAAQIAVFDHASEGFKLLPFDTEKDGATAAANAAVAAGAHIILGPLFSNQVSEVAPIAKAAGLSVISFSNDRSVAQTGVYTLGLSPVQALQRVLAITHEKGATRYAALVPDSAIGRQTLAALEKAVPQLGSTVVRADTYPAAATDFQGIVRRTAEYDRRRAQPTPPPSYQVLVLAEAGARLKQMGPWIPYYDIDVKDVRLVGPPAWDDTTLGAEPGLVGGWYAAPDPAARGPFEEKFKAAFGATPNRIASLAYDAVALTAVIGKLTGGPNFSDSTLTNPNGFAGVEGLFRLNMDGSSERGLAVWEIQRGQHKQVAPAPGSFLPPAN</sequence>
<evidence type="ECO:0000256" key="1">
    <source>
        <dbReference type="ARBA" id="ARBA00010062"/>
    </source>
</evidence>
<evidence type="ECO:0000313" key="7">
    <source>
        <dbReference type="EMBL" id="OYQ17890.1"/>
    </source>
</evidence>
<dbReference type="PROSITE" id="PS51257">
    <property type="entry name" value="PROKAR_LIPOPROTEIN"/>
    <property type="match status" value="1"/>
</dbReference>